<proteinExistence type="predicted"/>
<dbReference type="Proteomes" id="UP001353858">
    <property type="component" value="Unassembled WGS sequence"/>
</dbReference>
<reference evidence="2" key="1">
    <citation type="submission" date="2023-01" db="EMBL/GenBank/DDBJ databases">
        <title>Key to firefly adult light organ development and bioluminescence: homeobox transcription factors regulate luciferase expression and transportation to peroxisome.</title>
        <authorList>
            <person name="Fu X."/>
        </authorList>
    </citation>
    <scope>NUCLEOTIDE SEQUENCE [LARGE SCALE GENOMIC DNA]</scope>
</reference>
<keyword evidence="2" id="KW-1185">Reference proteome</keyword>
<accession>A0AAN7Q9Z9</accession>
<sequence length="69" mass="7982">MARGWYDTQEQLTTSRNTIKKNLITQFSKPLPVGKLLREAVLKTALCDNAFVILILYKDMVSQLKLTRR</sequence>
<evidence type="ECO:0000313" key="2">
    <source>
        <dbReference type="Proteomes" id="UP001353858"/>
    </source>
</evidence>
<dbReference type="AlphaFoldDB" id="A0AAN7Q9Z9"/>
<name>A0AAN7Q9Z9_9COLE</name>
<gene>
    <name evidence="1" type="ORF">RN001_003918</name>
</gene>
<organism evidence="1 2">
    <name type="scientific">Aquatica leii</name>
    <dbReference type="NCBI Taxonomy" id="1421715"/>
    <lineage>
        <taxon>Eukaryota</taxon>
        <taxon>Metazoa</taxon>
        <taxon>Ecdysozoa</taxon>
        <taxon>Arthropoda</taxon>
        <taxon>Hexapoda</taxon>
        <taxon>Insecta</taxon>
        <taxon>Pterygota</taxon>
        <taxon>Neoptera</taxon>
        <taxon>Endopterygota</taxon>
        <taxon>Coleoptera</taxon>
        <taxon>Polyphaga</taxon>
        <taxon>Elateriformia</taxon>
        <taxon>Elateroidea</taxon>
        <taxon>Lampyridae</taxon>
        <taxon>Luciolinae</taxon>
        <taxon>Aquatica</taxon>
    </lineage>
</organism>
<evidence type="ECO:0000313" key="1">
    <source>
        <dbReference type="EMBL" id="KAK4887647.1"/>
    </source>
</evidence>
<comment type="caution">
    <text evidence="1">The sequence shown here is derived from an EMBL/GenBank/DDBJ whole genome shotgun (WGS) entry which is preliminary data.</text>
</comment>
<dbReference type="EMBL" id="JARPUR010000001">
    <property type="protein sequence ID" value="KAK4887647.1"/>
    <property type="molecule type" value="Genomic_DNA"/>
</dbReference>
<protein>
    <submittedName>
        <fullName evidence="1">Uncharacterized protein</fullName>
    </submittedName>
</protein>